<feature type="transmembrane region" description="Helical" evidence="8">
    <location>
        <begin position="188"/>
        <end position="207"/>
    </location>
</feature>
<feature type="transmembrane region" description="Helical" evidence="8">
    <location>
        <begin position="278"/>
        <end position="295"/>
    </location>
</feature>
<evidence type="ECO:0000256" key="1">
    <source>
        <dbReference type="ARBA" id="ARBA00004651"/>
    </source>
</evidence>
<gene>
    <name evidence="9" type="ORF">E0F88_28340</name>
</gene>
<dbReference type="InterPro" id="IPR018584">
    <property type="entry name" value="GT87"/>
</dbReference>
<accession>A0A4R5DBD9</accession>
<dbReference type="OrthoDB" id="1070018at2"/>
<dbReference type="RefSeq" id="WP_131961715.1">
    <property type="nucleotide sequence ID" value="NZ_SMFL01000016.1"/>
</dbReference>
<proteinExistence type="inferred from homology"/>
<feature type="transmembrane region" description="Helical" evidence="8">
    <location>
        <begin position="155"/>
        <end position="181"/>
    </location>
</feature>
<evidence type="ECO:0000256" key="2">
    <source>
        <dbReference type="ARBA" id="ARBA00022475"/>
    </source>
</evidence>
<keyword evidence="5 8" id="KW-1133">Transmembrane helix</keyword>
<feature type="transmembrane region" description="Helical" evidence="8">
    <location>
        <begin position="12"/>
        <end position="30"/>
    </location>
</feature>
<dbReference type="GO" id="GO:0005886">
    <property type="term" value="C:plasma membrane"/>
    <property type="evidence" value="ECO:0007669"/>
    <property type="project" value="UniProtKB-SubCell"/>
</dbReference>
<evidence type="ECO:0000256" key="7">
    <source>
        <dbReference type="ARBA" id="ARBA00024033"/>
    </source>
</evidence>
<dbReference type="AlphaFoldDB" id="A0A4R5DBD9"/>
<feature type="transmembrane region" description="Helical" evidence="8">
    <location>
        <begin position="254"/>
        <end position="271"/>
    </location>
</feature>
<evidence type="ECO:0000313" key="9">
    <source>
        <dbReference type="EMBL" id="TDE10207.1"/>
    </source>
</evidence>
<dbReference type="Pfam" id="PF09594">
    <property type="entry name" value="GT87"/>
    <property type="match status" value="1"/>
</dbReference>
<dbReference type="EMBL" id="SMFL01000016">
    <property type="protein sequence ID" value="TDE10207.1"/>
    <property type="molecule type" value="Genomic_DNA"/>
</dbReference>
<evidence type="ECO:0000256" key="5">
    <source>
        <dbReference type="ARBA" id="ARBA00022989"/>
    </source>
</evidence>
<sequence length="381" mass="44550">MKRFTAFFSREKVILIVYIIVSIVIGLQHYHGGPGKYNNYIIFRQSLFHLLDKSNLHTGYPNEYFDLFLYHPTFCILFSPFSLLPVSVGLILWLITCSLVVFYAIRSLPLEDNHKVFFWWFILIELVTSLHNQQTNPIIGALGLLTFSFLEKDKIKWAALFPILAFCIKGYGLIFAALFLFYPKKGYYILYSLLWMTVLGFLPLPVVGSEHFGQLYKDWYTCLIQDHKVNFGFSIMGLIKVWNPAFTDQDVSKVQYAGLLLFAVTWLWTLLKQNFKTIENRFLLLAYASLWVIMFNHAAESSTYVIAIQGVAIWYLFSREQLYPWAKVLIFLVFFFSILAPTDIYPLSWRRDFIVPNLIKVIPCFLVWCVLLIQLFSVEKK</sequence>
<evidence type="ECO:0000256" key="6">
    <source>
        <dbReference type="ARBA" id="ARBA00023136"/>
    </source>
</evidence>
<keyword evidence="2" id="KW-1003">Cell membrane</keyword>
<evidence type="ECO:0000256" key="4">
    <source>
        <dbReference type="ARBA" id="ARBA00022692"/>
    </source>
</evidence>
<organism evidence="9 10">
    <name type="scientific">Dyadobacter psychrotolerans</name>
    <dbReference type="NCBI Taxonomy" id="2541721"/>
    <lineage>
        <taxon>Bacteria</taxon>
        <taxon>Pseudomonadati</taxon>
        <taxon>Bacteroidota</taxon>
        <taxon>Cytophagia</taxon>
        <taxon>Cytophagales</taxon>
        <taxon>Spirosomataceae</taxon>
        <taxon>Dyadobacter</taxon>
    </lineage>
</organism>
<name>A0A4R5DBD9_9BACT</name>
<feature type="transmembrane region" description="Helical" evidence="8">
    <location>
        <begin position="353"/>
        <end position="376"/>
    </location>
</feature>
<keyword evidence="6 8" id="KW-0472">Membrane</keyword>
<reference evidence="9 10" key="1">
    <citation type="submission" date="2019-03" db="EMBL/GenBank/DDBJ databases">
        <title>Dyadobacter AR-3-6 sp. nov., isolated from arctic soil.</title>
        <authorList>
            <person name="Chaudhary D.K."/>
        </authorList>
    </citation>
    <scope>NUCLEOTIDE SEQUENCE [LARGE SCALE GENOMIC DNA]</scope>
    <source>
        <strain evidence="9 10">AR-3-6</strain>
    </source>
</reference>
<evidence type="ECO:0000313" key="10">
    <source>
        <dbReference type="Proteomes" id="UP000294850"/>
    </source>
</evidence>
<evidence type="ECO:0000256" key="8">
    <source>
        <dbReference type="SAM" id="Phobius"/>
    </source>
</evidence>
<evidence type="ECO:0000256" key="3">
    <source>
        <dbReference type="ARBA" id="ARBA00022679"/>
    </source>
</evidence>
<feature type="transmembrane region" description="Helical" evidence="8">
    <location>
        <begin position="83"/>
        <end position="105"/>
    </location>
</feature>
<comment type="caution">
    <text evidence="9">The sequence shown here is derived from an EMBL/GenBank/DDBJ whole genome shotgun (WGS) entry which is preliminary data.</text>
</comment>
<keyword evidence="3" id="KW-0808">Transferase</keyword>
<dbReference type="GO" id="GO:0016758">
    <property type="term" value="F:hexosyltransferase activity"/>
    <property type="evidence" value="ECO:0007669"/>
    <property type="project" value="InterPro"/>
</dbReference>
<keyword evidence="4 8" id="KW-0812">Transmembrane</keyword>
<comment type="similarity">
    <text evidence="7">Belongs to the glycosyltransferase 87 family.</text>
</comment>
<feature type="transmembrane region" description="Helical" evidence="8">
    <location>
        <begin position="329"/>
        <end position="347"/>
    </location>
</feature>
<dbReference type="Proteomes" id="UP000294850">
    <property type="component" value="Unassembled WGS sequence"/>
</dbReference>
<keyword evidence="10" id="KW-1185">Reference proteome</keyword>
<comment type="subcellular location">
    <subcellularLocation>
        <location evidence="1">Cell membrane</location>
        <topology evidence="1">Multi-pass membrane protein</topology>
    </subcellularLocation>
</comment>
<protein>
    <submittedName>
        <fullName evidence="9">DUF2029 domain-containing protein</fullName>
    </submittedName>
</protein>
<feature type="transmembrane region" description="Helical" evidence="8">
    <location>
        <begin position="117"/>
        <end position="135"/>
    </location>
</feature>